<dbReference type="AlphaFoldDB" id="A0A3S0ZR75"/>
<name>A0A3S0ZR75_9BURK</name>
<dbReference type="InterPro" id="IPR020941">
    <property type="entry name" value="SUFU-like_domain"/>
</dbReference>
<feature type="domain" description="Suppressor of fused-like" evidence="2">
    <location>
        <begin position="51"/>
        <end position="215"/>
    </location>
</feature>
<accession>A0A3S0ZR75</accession>
<dbReference type="OrthoDB" id="9023549at2"/>
<dbReference type="GO" id="GO:0005737">
    <property type="term" value="C:cytoplasm"/>
    <property type="evidence" value="ECO:0007669"/>
    <property type="project" value="TreeGrafter"/>
</dbReference>
<protein>
    <submittedName>
        <fullName evidence="3">Suppressor of fused domain protein</fullName>
    </submittedName>
</protein>
<dbReference type="PANTHER" id="PTHR10928">
    <property type="entry name" value="SUPPRESSOR OF FUSED"/>
    <property type="match status" value="1"/>
</dbReference>
<dbReference type="SUPFAM" id="SSF103359">
    <property type="entry name" value="Suppressor of Fused, N-terminal domain"/>
    <property type="match status" value="1"/>
</dbReference>
<dbReference type="InterPro" id="IPR037181">
    <property type="entry name" value="SUFU_N"/>
</dbReference>
<evidence type="ECO:0000313" key="3">
    <source>
        <dbReference type="EMBL" id="RUR70096.1"/>
    </source>
</evidence>
<feature type="region of interest" description="Disordered" evidence="1">
    <location>
        <begin position="1"/>
        <end position="20"/>
    </location>
</feature>
<dbReference type="InterPro" id="IPR017429">
    <property type="entry name" value="Suppressor_of_fused_bac"/>
</dbReference>
<evidence type="ECO:0000256" key="1">
    <source>
        <dbReference type="SAM" id="MobiDB-lite"/>
    </source>
</evidence>
<reference evidence="3 4" key="1">
    <citation type="submission" date="2018-12" db="EMBL/GenBank/DDBJ databases">
        <title>The genome sequences of Variovorax guangxiensis DSM 27352.</title>
        <authorList>
            <person name="Gao J."/>
            <person name="Sun J."/>
        </authorList>
    </citation>
    <scope>NUCLEOTIDE SEQUENCE [LARGE SCALE GENOMIC DNA]</scope>
    <source>
        <strain evidence="3 4">DSM 27352</strain>
    </source>
</reference>
<proteinExistence type="predicted"/>
<dbReference type="PANTHER" id="PTHR10928:SF2">
    <property type="entry name" value="SUPPRESSOR OF FUSED HOMOLOG"/>
    <property type="match status" value="1"/>
</dbReference>
<dbReference type="RefSeq" id="WP_126024202.1">
    <property type="nucleotide sequence ID" value="NZ_RXFT01000011.1"/>
</dbReference>
<dbReference type="EMBL" id="RXFT01000011">
    <property type="protein sequence ID" value="RUR70096.1"/>
    <property type="molecule type" value="Genomic_DNA"/>
</dbReference>
<dbReference type="PIRSF" id="PIRSF038192">
    <property type="entry name" value="Txn_reg_BtrU_prd"/>
    <property type="match status" value="1"/>
</dbReference>
<evidence type="ECO:0000313" key="4">
    <source>
        <dbReference type="Proteomes" id="UP000281118"/>
    </source>
</evidence>
<dbReference type="Proteomes" id="UP000281118">
    <property type="component" value="Unassembled WGS sequence"/>
</dbReference>
<dbReference type="InterPro" id="IPR007768">
    <property type="entry name" value="Suppressor_of_fused"/>
</dbReference>
<dbReference type="Pfam" id="PF05076">
    <property type="entry name" value="SUFU"/>
    <property type="match status" value="1"/>
</dbReference>
<organism evidence="3 4">
    <name type="scientific">Variovorax guangxiensis</name>
    <dbReference type="NCBI Taxonomy" id="1775474"/>
    <lineage>
        <taxon>Bacteria</taxon>
        <taxon>Pseudomonadati</taxon>
        <taxon>Pseudomonadota</taxon>
        <taxon>Betaproteobacteria</taxon>
        <taxon>Burkholderiales</taxon>
        <taxon>Comamonadaceae</taxon>
        <taxon>Variovorax</taxon>
    </lineage>
</organism>
<evidence type="ECO:0000259" key="2">
    <source>
        <dbReference type="Pfam" id="PF05076"/>
    </source>
</evidence>
<comment type="caution">
    <text evidence="3">The sequence shown here is derived from an EMBL/GenBank/DDBJ whole genome shotgun (WGS) entry which is preliminary data.</text>
</comment>
<feature type="compositionally biased region" description="Basic and acidic residues" evidence="1">
    <location>
        <begin position="1"/>
        <end position="11"/>
    </location>
</feature>
<gene>
    <name evidence="3" type="ORF">EJP67_23870</name>
</gene>
<sequence length="364" mass="40639">MTEAAQDRGNDDDGDDELSPGWDAIAAAMERLYPGQEPKHYGTVIKWMLGGPDPLDGVSVWKRMEPVPHWHYLSYGLSELYTKESDVAETSGYGFELTFRLACEPNEAEPPAWAINFLQNLARYVFKSGNVFDDGHWMTANGPIALERETLIRSMGFVFDPELPAIDTPNGRVSFIQVVGLTEDEERAGKRWDTRRLLDALLPAMPLWVTDLGRPSLLDDAEVRGRVEEGAAREGSSSGFLFTEVLGWETSKRLLRAPVTEITLGARQVDELVALLPLRLPFGRDFHFASRERALVFAHGETDSVEEEGDRLTLRLSDATVRELAHALKPVAGIYEVRGFGTVRWKVQKTTIKDPQGNVVRTIG</sequence>